<sequence>MCEVALAVGEHARALVVASITRSEVRDQVCTAAQELAARLEPLLPKS</sequence>
<name>A0ABX0SP82_9PSEU</name>
<organism evidence="1 2">
    <name type="scientific">Amycolatopsis viridis</name>
    <dbReference type="NCBI Taxonomy" id="185678"/>
    <lineage>
        <taxon>Bacteria</taxon>
        <taxon>Bacillati</taxon>
        <taxon>Actinomycetota</taxon>
        <taxon>Actinomycetes</taxon>
        <taxon>Pseudonocardiales</taxon>
        <taxon>Pseudonocardiaceae</taxon>
        <taxon>Amycolatopsis</taxon>
    </lineage>
</organism>
<protein>
    <submittedName>
        <fullName evidence="1">Uncharacterized protein</fullName>
    </submittedName>
</protein>
<evidence type="ECO:0000313" key="2">
    <source>
        <dbReference type="Proteomes" id="UP000754495"/>
    </source>
</evidence>
<dbReference type="EMBL" id="JAANOU010000001">
    <property type="protein sequence ID" value="NIH78777.1"/>
    <property type="molecule type" value="Genomic_DNA"/>
</dbReference>
<proteinExistence type="predicted"/>
<gene>
    <name evidence="1" type="ORF">FHX46_001307</name>
</gene>
<reference evidence="1 2" key="1">
    <citation type="submission" date="2020-03" db="EMBL/GenBank/DDBJ databases">
        <title>Sequencing the genomes of 1000 actinobacteria strains.</title>
        <authorList>
            <person name="Klenk H.-P."/>
        </authorList>
    </citation>
    <scope>NUCLEOTIDE SEQUENCE [LARGE SCALE GENOMIC DNA]</scope>
    <source>
        <strain evidence="1 2">DSM 45668</strain>
    </source>
</reference>
<accession>A0ABX0SP82</accession>
<evidence type="ECO:0000313" key="1">
    <source>
        <dbReference type="EMBL" id="NIH78777.1"/>
    </source>
</evidence>
<dbReference type="RefSeq" id="WP_167111568.1">
    <property type="nucleotide sequence ID" value="NZ_JAANOU010000001.1"/>
</dbReference>
<keyword evidence="2" id="KW-1185">Reference proteome</keyword>
<comment type="caution">
    <text evidence="1">The sequence shown here is derived from an EMBL/GenBank/DDBJ whole genome shotgun (WGS) entry which is preliminary data.</text>
</comment>
<dbReference type="Proteomes" id="UP000754495">
    <property type="component" value="Unassembled WGS sequence"/>
</dbReference>